<evidence type="ECO:0000256" key="2">
    <source>
        <dbReference type="ARBA" id="ARBA00012438"/>
    </source>
</evidence>
<dbReference type="SUPFAM" id="SSF55781">
    <property type="entry name" value="GAF domain-like"/>
    <property type="match status" value="2"/>
</dbReference>
<dbReference type="EC" id="2.7.13.3" evidence="2"/>
<evidence type="ECO:0000256" key="7">
    <source>
        <dbReference type="ARBA" id="ARBA00022840"/>
    </source>
</evidence>
<comment type="catalytic activity">
    <reaction evidence="1">
        <text>ATP + protein L-histidine = ADP + protein N-phospho-L-histidine.</text>
        <dbReference type="EC" id="2.7.13.3"/>
    </reaction>
</comment>
<dbReference type="Proteomes" id="UP000178526">
    <property type="component" value="Unassembled WGS sequence"/>
</dbReference>
<gene>
    <name evidence="10" type="ORF">A2042_07740</name>
</gene>
<dbReference type="SMART" id="SM00388">
    <property type="entry name" value="HisKA"/>
    <property type="match status" value="1"/>
</dbReference>
<dbReference type="InterPro" id="IPR003594">
    <property type="entry name" value="HATPase_dom"/>
</dbReference>
<dbReference type="GO" id="GO:0005524">
    <property type="term" value="F:ATP binding"/>
    <property type="evidence" value="ECO:0007669"/>
    <property type="project" value="UniProtKB-KW"/>
</dbReference>
<keyword evidence="3" id="KW-0597">Phosphoprotein</keyword>
<dbReference type="AlphaFoldDB" id="A0A1F7RBV9"/>
<dbReference type="GO" id="GO:0000155">
    <property type="term" value="F:phosphorelay sensor kinase activity"/>
    <property type="evidence" value="ECO:0007669"/>
    <property type="project" value="InterPro"/>
</dbReference>
<comment type="caution">
    <text evidence="10">The sequence shown here is derived from an EMBL/GenBank/DDBJ whole genome shotgun (WGS) entry which is preliminary data.</text>
</comment>
<evidence type="ECO:0000313" key="10">
    <source>
        <dbReference type="EMBL" id="OGL39015.1"/>
    </source>
</evidence>
<keyword evidence="8" id="KW-0902">Two-component regulatory system</keyword>
<evidence type="ECO:0000256" key="8">
    <source>
        <dbReference type="ARBA" id="ARBA00023012"/>
    </source>
</evidence>
<dbReference type="PRINTS" id="PR00344">
    <property type="entry name" value="BCTRLSENSOR"/>
</dbReference>
<keyword evidence="6" id="KW-0418">Kinase</keyword>
<dbReference type="Gene3D" id="3.30.565.10">
    <property type="entry name" value="Histidine kinase-like ATPase, C-terminal domain"/>
    <property type="match status" value="1"/>
</dbReference>
<dbReference type="SUPFAM" id="SSF55874">
    <property type="entry name" value="ATPase domain of HSP90 chaperone/DNA topoisomerase II/histidine kinase"/>
    <property type="match status" value="1"/>
</dbReference>
<reference evidence="10 11" key="1">
    <citation type="journal article" date="2016" name="Nat. Commun.">
        <title>Thousands of microbial genomes shed light on interconnected biogeochemical processes in an aquifer system.</title>
        <authorList>
            <person name="Anantharaman K."/>
            <person name="Brown C.T."/>
            <person name="Hug L.A."/>
            <person name="Sharon I."/>
            <person name="Castelle C.J."/>
            <person name="Probst A.J."/>
            <person name="Thomas B.C."/>
            <person name="Singh A."/>
            <person name="Wilkins M.J."/>
            <person name="Karaoz U."/>
            <person name="Brodie E.L."/>
            <person name="Williams K.H."/>
            <person name="Hubbard S.S."/>
            <person name="Banfield J.F."/>
        </authorList>
    </citation>
    <scope>NUCLEOTIDE SEQUENCE [LARGE SCALE GENOMIC DNA]</scope>
</reference>
<dbReference type="InterPro" id="IPR029016">
    <property type="entry name" value="GAF-like_dom_sf"/>
</dbReference>
<dbReference type="CDD" id="cd00075">
    <property type="entry name" value="HATPase"/>
    <property type="match status" value="1"/>
</dbReference>
<dbReference type="Pfam" id="PF13185">
    <property type="entry name" value="GAF_2"/>
    <property type="match status" value="1"/>
</dbReference>
<evidence type="ECO:0000313" key="11">
    <source>
        <dbReference type="Proteomes" id="UP000178526"/>
    </source>
</evidence>
<dbReference type="InterPro" id="IPR036097">
    <property type="entry name" value="HisK_dim/P_sf"/>
</dbReference>
<dbReference type="PROSITE" id="PS50109">
    <property type="entry name" value="HIS_KIN"/>
    <property type="match status" value="1"/>
</dbReference>
<dbReference type="InterPro" id="IPR004358">
    <property type="entry name" value="Sig_transdc_His_kin-like_C"/>
</dbReference>
<evidence type="ECO:0000259" key="9">
    <source>
        <dbReference type="PROSITE" id="PS50109"/>
    </source>
</evidence>
<dbReference type="Pfam" id="PF02518">
    <property type="entry name" value="HATPase_c"/>
    <property type="match status" value="1"/>
</dbReference>
<dbReference type="InterPro" id="IPR003018">
    <property type="entry name" value="GAF"/>
</dbReference>
<dbReference type="InterPro" id="IPR003661">
    <property type="entry name" value="HisK_dim/P_dom"/>
</dbReference>
<dbReference type="InterPro" id="IPR005467">
    <property type="entry name" value="His_kinase_dom"/>
</dbReference>
<evidence type="ECO:0000256" key="3">
    <source>
        <dbReference type="ARBA" id="ARBA00022553"/>
    </source>
</evidence>
<dbReference type="PANTHER" id="PTHR43065">
    <property type="entry name" value="SENSOR HISTIDINE KINASE"/>
    <property type="match status" value="1"/>
</dbReference>
<proteinExistence type="predicted"/>
<dbReference type="EMBL" id="MGDB01000130">
    <property type="protein sequence ID" value="OGL39015.1"/>
    <property type="molecule type" value="Genomic_DNA"/>
</dbReference>
<evidence type="ECO:0000256" key="4">
    <source>
        <dbReference type="ARBA" id="ARBA00022679"/>
    </source>
</evidence>
<dbReference type="Pfam" id="PF00512">
    <property type="entry name" value="HisKA"/>
    <property type="match status" value="1"/>
</dbReference>
<dbReference type="InterPro" id="IPR036890">
    <property type="entry name" value="HATPase_C_sf"/>
</dbReference>
<keyword evidence="5" id="KW-0547">Nucleotide-binding</keyword>
<evidence type="ECO:0000256" key="1">
    <source>
        <dbReference type="ARBA" id="ARBA00000085"/>
    </source>
</evidence>
<name>A0A1F7RBV9_9BACT</name>
<dbReference type="SMART" id="SM00387">
    <property type="entry name" value="HATPase_c"/>
    <property type="match status" value="1"/>
</dbReference>
<dbReference type="PANTHER" id="PTHR43065:SF10">
    <property type="entry name" value="PEROXIDE STRESS-ACTIVATED HISTIDINE KINASE MAK3"/>
    <property type="match status" value="1"/>
</dbReference>
<keyword evidence="4" id="KW-0808">Transferase</keyword>
<keyword evidence="7" id="KW-0067">ATP-binding</keyword>
<sequence>MEKAGPKMTKTKFRSNQGAKLSKNIKHNLKNSHDDLEFQVTMRTAELLEANKQLKQEIIKRREMGRHTLASNAILQQLSKASSRKEFLDAMTELIHNLSGCRCAGIRIVNEDGDIPYESYTGFSHEFWESENWLSVNRDQCVCIRVITGKPASQDASVMTPAGSFCYNNTLKFFSGLSDQEKREFRGKCVENGFSSVAIIPIRYDDKICGAIHLADEKEEMVLLHLVEFIESLTSLIGEGIKRFTLTDKIQENFEIQRMINSLLRLSLKDIDLEELLRQSLGMIVSIPWLDFDSMACIFLFEDEPGILALKAQIGLQDHLQNNCKHVSLGKCICGNAAQKKEIQFVNCFDERHEIKYEGMVDHSHYCVPILFVDRLLGVINIRIKSGSHRDRKKDEFLAAIASSLAGIIQRKQAEQELVKTQKDLVNAKRLSDIGTLSATVAHELRNPLSAIRVATYNIKRKTQTLLLDKHLANIEKKVVESDQIINNLLFYSRIKTPHYENVNLHDILSECIESVKKQNLKQKILIDRKIKSIKNIYVEADPLQMQELFSNILNNAYDALSVEGGKIEIEAESYENEFIKVCIKDNGVGIDSKDLEKVYEPFFTTKSKGTGLGLSVCYQIADLHGGGIEIESEKGKGTSVTVVLPLKRVE</sequence>
<protein>
    <recommendedName>
        <fullName evidence="2">histidine kinase</fullName>
        <ecNumber evidence="2">2.7.13.3</ecNumber>
    </recommendedName>
</protein>
<evidence type="ECO:0000256" key="6">
    <source>
        <dbReference type="ARBA" id="ARBA00022777"/>
    </source>
</evidence>
<feature type="domain" description="Histidine kinase" evidence="9">
    <location>
        <begin position="440"/>
        <end position="649"/>
    </location>
</feature>
<evidence type="ECO:0000256" key="5">
    <source>
        <dbReference type="ARBA" id="ARBA00022741"/>
    </source>
</evidence>
<dbReference type="Gene3D" id="3.30.450.40">
    <property type="match status" value="2"/>
</dbReference>
<dbReference type="Gene3D" id="1.10.287.130">
    <property type="match status" value="1"/>
</dbReference>
<dbReference type="CDD" id="cd00082">
    <property type="entry name" value="HisKA"/>
    <property type="match status" value="1"/>
</dbReference>
<dbReference type="SUPFAM" id="SSF47384">
    <property type="entry name" value="Homodimeric domain of signal transducing histidine kinase"/>
    <property type="match status" value="1"/>
</dbReference>
<organism evidence="10 11">
    <name type="scientific">Candidatus Schekmanbacteria bacterium GWA2_38_11</name>
    <dbReference type="NCBI Taxonomy" id="1817876"/>
    <lineage>
        <taxon>Bacteria</taxon>
        <taxon>Candidatus Schekmaniibacteriota</taxon>
    </lineage>
</organism>
<accession>A0A1F7RBV9</accession>